<organism evidence="1 2">
    <name type="scientific">Blautia segnis</name>
    <dbReference type="NCBI Taxonomy" id="2763030"/>
    <lineage>
        <taxon>Bacteria</taxon>
        <taxon>Bacillati</taxon>
        <taxon>Bacillota</taxon>
        <taxon>Clostridia</taxon>
        <taxon>Lachnospirales</taxon>
        <taxon>Lachnospiraceae</taxon>
        <taxon>Blautia</taxon>
    </lineage>
</organism>
<dbReference type="Proteomes" id="UP000652847">
    <property type="component" value="Unassembled WGS sequence"/>
</dbReference>
<evidence type="ECO:0000313" key="1">
    <source>
        <dbReference type="EMBL" id="MBC5651179.1"/>
    </source>
</evidence>
<protein>
    <submittedName>
        <fullName evidence="1">Nucleotidyltransferase substrate binding protein</fullName>
    </submittedName>
</protein>
<dbReference type="Gene3D" id="1.20.120.330">
    <property type="entry name" value="Nucleotidyltransferases domain 2"/>
    <property type="match status" value="1"/>
</dbReference>
<keyword evidence="2" id="KW-1185">Reference proteome</keyword>
<comment type="caution">
    <text evidence="1">The sequence shown here is derived from an EMBL/GenBank/DDBJ whole genome shotgun (WGS) entry which is preliminary data.</text>
</comment>
<gene>
    <name evidence="1" type="ORF">H8S54_08680</name>
</gene>
<evidence type="ECO:0000313" key="2">
    <source>
        <dbReference type="Proteomes" id="UP000652847"/>
    </source>
</evidence>
<dbReference type="Pfam" id="PF08780">
    <property type="entry name" value="NTase_sub_bind"/>
    <property type="match status" value="1"/>
</dbReference>
<reference evidence="1 2" key="1">
    <citation type="submission" date="2020-08" db="EMBL/GenBank/DDBJ databases">
        <title>Genome public.</title>
        <authorList>
            <person name="Liu C."/>
            <person name="Sun Q."/>
        </authorList>
    </citation>
    <scope>NUCLEOTIDE SEQUENCE [LARGE SCALE GENOMIC DNA]</scope>
    <source>
        <strain evidence="1 2">BX17</strain>
    </source>
</reference>
<keyword evidence="1" id="KW-0808">Transferase</keyword>
<dbReference type="NCBIfam" id="TIGR01987">
    <property type="entry name" value="HI0074"/>
    <property type="match status" value="1"/>
</dbReference>
<dbReference type="RefSeq" id="WP_021926968.1">
    <property type="nucleotide sequence ID" value="NZ_JACOOT010000019.1"/>
</dbReference>
<name>A0A8I0AIX4_9FIRM</name>
<dbReference type="AlphaFoldDB" id="A0A8I0AIX4"/>
<dbReference type="InterPro" id="IPR010235">
    <property type="entry name" value="HepT"/>
</dbReference>
<proteinExistence type="predicted"/>
<dbReference type="EMBL" id="JACOOT010000019">
    <property type="protein sequence ID" value="MBC5651179.1"/>
    <property type="molecule type" value="Genomic_DNA"/>
</dbReference>
<dbReference type="SUPFAM" id="SSF81593">
    <property type="entry name" value="Nucleotidyltransferase substrate binding subunit/domain"/>
    <property type="match status" value="1"/>
</dbReference>
<accession>A0A8I0AIX4</accession>
<sequence>MDEKFTKRYESFKNSLSSLSEARERDMTDSFVLSGTSAKFSITFDLAWKVMKDILVQYYAITGFVAGSPREVLRESFQANLIEGDEWMEMLKVRNLLAHDYDGIIVKNSCQTIVDVYITKFEEFQEKVENLF</sequence>
<dbReference type="GO" id="GO:0016740">
    <property type="term" value="F:transferase activity"/>
    <property type="evidence" value="ECO:0007669"/>
    <property type="project" value="UniProtKB-KW"/>
</dbReference>